<evidence type="ECO:0000256" key="3">
    <source>
        <dbReference type="ARBA" id="ARBA00022801"/>
    </source>
</evidence>
<evidence type="ECO:0000313" key="7">
    <source>
        <dbReference type="Proteomes" id="UP000215086"/>
    </source>
</evidence>
<accession>A0A286RI78</accession>
<protein>
    <submittedName>
        <fullName evidence="6">Choline-sulfatase</fullName>
        <ecNumber evidence="6">3.1.6.6</ecNumber>
    </submittedName>
</protein>
<dbReference type="InterPro" id="IPR000421">
    <property type="entry name" value="FA58C"/>
</dbReference>
<dbReference type="PROSITE" id="PS00523">
    <property type="entry name" value="SULFATASE_1"/>
    <property type="match status" value="1"/>
</dbReference>
<evidence type="ECO:0000259" key="5">
    <source>
        <dbReference type="PROSITE" id="PS50022"/>
    </source>
</evidence>
<evidence type="ECO:0000256" key="4">
    <source>
        <dbReference type="ARBA" id="ARBA00022837"/>
    </source>
</evidence>
<gene>
    <name evidence="6" type="ORF">THTE_3067</name>
</gene>
<dbReference type="InterPro" id="IPR024607">
    <property type="entry name" value="Sulfatase_CS"/>
</dbReference>
<dbReference type="SUPFAM" id="SSF49785">
    <property type="entry name" value="Galactose-binding domain-like"/>
    <property type="match status" value="1"/>
</dbReference>
<dbReference type="Gene3D" id="3.30.1120.10">
    <property type="match status" value="1"/>
</dbReference>
<dbReference type="KEGG" id="ttf:THTE_3067"/>
<dbReference type="Proteomes" id="UP000215086">
    <property type="component" value="Chromosome"/>
</dbReference>
<dbReference type="Gene3D" id="3.40.720.10">
    <property type="entry name" value="Alkaline Phosphatase, subunit A"/>
    <property type="match status" value="1"/>
</dbReference>
<dbReference type="GO" id="GO:0047753">
    <property type="term" value="F:choline-sulfatase activity"/>
    <property type="evidence" value="ECO:0007669"/>
    <property type="project" value="UniProtKB-EC"/>
</dbReference>
<keyword evidence="3 6" id="KW-0378">Hydrolase</keyword>
<dbReference type="OrthoDB" id="9783154at2"/>
<dbReference type="PANTHER" id="PTHR42693:SF53">
    <property type="entry name" value="ENDO-4-O-SULFATASE"/>
    <property type="match status" value="1"/>
</dbReference>
<feature type="domain" description="F5/8 type C" evidence="5">
    <location>
        <begin position="488"/>
        <end position="637"/>
    </location>
</feature>
<reference evidence="6 7" key="1">
    <citation type="journal article" name="Front. Microbiol.">
        <title>Sugar Metabolism of the First Thermophilic Planctomycete Thermogutta terrifontis: Comparative Genomic and Transcriptomic Approaches.</title>
        <authorList>
            <person name="Elcheninov A.G."/>
            <person name="Menzel P."/>
            <person name="Gudbergsdottir S.R."/>
            <person name="Slesarev A.I."/>
            <person name="Kadnikov V.V."/>
            <person name="Krogh A."/>
            <person name="Bonch-Osmolovskaya E.A."/>
            <person name="Peng X."/>
            <person name="Kublanov I.V."/>
        </authorList>
    </citation>
    <scope>NUCLEOTIDE SEQUENCE [LARGE SCALE GENOMIC DNA]</scope>
    <source>
        <strain evidence="6 7">R1</strain>
    </source>
</reference>
<dbReference type="EC" id="3.1.6.6" evidence="6"/>
<dbReference type="Pfam" id="PF00884">
    <property type="entry name" value="Sulfatase"/>
    <property type="match status" value="1"/>
</dbReference>
<keyword evidence="4" id="KW-0106">Calcium</keyword>
<dbReference type="SUPFAM" id="SSF53649">
    <property type="entry name" value="Alkaline phosphatase-like"/>
    <property type="match status" value="1"/>
</dbReference>
<comment type="similarity">
    <text evidence="1">Belongs to the sulfatase family.</text>
</comment>
<dbReference type="InterPro" id="IPR017850">
    <property type="entry name" value="Alkaline_phosphatase_core_sf"/>
</dbReference>
<proteinExistence type="inferred from homology"/>
<dbReference type="PANTHER" id="PTHR42693">
    <property type="entry name" value="ARYLSULFATASE FAMILY MEMBER"/>
    <property type="match status" value="1"/>
</dbReference>
<dbReference type="GO" id="GO:0046872">
    <property type="term" value="F:metal ion binding"/>
    <property type="evidence" value="ECO:0007669"/>
    <property type="project" value="UniProtKB-KW"/>
</dbReference>
<dbReference type="RefSeq" id="WP_157732053.1">
    <property type="nucleotide sequence ID" value="NZ_CP018477.1"/>
</dbReference>
<dbReference type="Gene3D" id="2.60.120.260">
    <property type="entry name" value="Galactose-binding domain-like"/>
    <property type="match status" value="1"/>
</dbReference>
<organism evidence="6 7">
    <name type="scientific">Thermogutta terrifontis</name>
    <dbReference type="NCBI Taxonomy" id="1331910"/>
    <lineage>
        <taxon>Bacteria</taxon>
        <taxon>Pseudomonadati</taxon>
        <taxon>Planctomycetota</taxon>
        <taxon>Planctomycetia</taxon>
        <taxon>Pirellulales</taxon>
        <taxon>Thermoguttaceae</taxon>
        <taxon>Thermogutta</taxon>
    </lineage>
</organism>
<keyword evidence="7" id="KW-1185">Reference proteome</keyword>
<dbReference type="GO" id="GO:0004065">
    <property type="term" value="F:arylsulfatase activity"/>
    <property type="evidence" value="ECO:0007669"/>
    <property type="project" value="TreeGrafter"/>
</dbReference>
<evidence type="ECO:0000256" key="2">
    <source>
        <dbReference type="ARBA" id="ARBA00022723"/>
    </source>
</evidence>
<dbReference type="InterPro" id="IPR050738">
    <property type="entry name" value="Sulfatase"/>
</dbReference>
<dbReference type="AlphaFoldDB" id="A0A286RI78"/>
<evidence type="ECO:0000256" key="1">
    <source>
        <dbReference type="ARBA" id="ARBA00008779"/>
    </source>
</evidence>
<evidence type="ECO:0000313" key="6">
    <source>
        <dbReference type="EMBL" id="ASV75669.1"/>
    </source>
</evidence>
<dbReference type="CDD" id="cd16145">
    <property type="entry name" value="ARS_like"/>
    <property type="match status" value="1"/>
</dbReference>
<dbReference type="Pfam" id="PF00754">
    <property type="entry name" value="F5_F8_type_C"/>
    <property type="match status" value="1"/>
</dbReference>
<sequence length="637" mass="71216">MPIVLGVLWTMYLGGLSPGEVLAETKSSPWPPRPNIVYIVSDELGYYELSYMGHPHFQTPNIDRLAAEGIRFTQALAGSSLCAPTRCCLMTGKHSGHTSVRTNGGGTPLRADEPTIASVLKQVGYATGGFGKWGCGGRGSTGVPERHGFDIFFGYYDQVHAHSYYPPYLIRNSVEVPLPGNHGLSNGTTYSHYLIVEEAKKFIRENKDHPFFCYLPVTPPHGIHDIPETDPAWALYKDKPWPLDARKYAAMVNMVDRHVGEIRDLLRELGLEEKTIIFFSGDNGGHEYFRDADHPRGFHAPNVDPRTGQQFRGGKGNLYEGGLRVPMIVCWPGQIKPGRVSDLLWYFPDVLPTLAELAGATPPADIDGISIVPELLGEDVVGRKQPQHDFLYWELGGQIAVRKKNWKAIRPGMGKPWELYDLARDIGETQNLAADHPEILKELIALAEKAHEPAVEGDFFAPELNEKDRRAKFGDEVPPEQVNVTMVNRLPQDGMIPRKFYTILSCSSESKGNDRLARYAIDGNPRTWWHTQFQPDLKRPPHELVIDLGKEFTVSGIRYLARQDHTWNGTFKECEIAVSKTPDFSEATTTRVEFSKTKEAQERNIPPTRGRYVRIRILSEINGGPWASAAEIGIVGE</sequence>
<name>A0A286RI78_9BACT</name>
<dbReference type="InterPro" id="IPR008979">
    <property type="entry name" value="Galactose-bd-like_sf"/>
</dbReference>
<dbReference type="EMBL" id="CP018477">
    <property type="protein sequence ID" value="ASV75669.1"/>
    <property type="molecule type" value="Genomic_DNA"/>
</dbReference>
<dbReference type="InterPro" id="IPR000917">
    <property type="entry name" value="Sulfatase_N"/>
</dbReference>
<keyword evidence="2" id="KW-0479">Metal-binding</keyword>
<dbReference type="PROSITE" id="PS50022">
    <property type="entry name" value="FA58C_3"/>
    <property type="match status" value="1"/>
</dbReference>